<protein>
    <submittedName>
        <fullName evidence="2">Uncharacterized protein</fullName>
    </submittedName>
</protein>
<feature type="non-terminal residue" evidence="2">
    <location>
        <position position="112"/>
    </location>
</feature>
<dbReference type="EMBL" id="JASCZI010091249">
    <property type="protein sequence ID" value="MED6149635.1"/>
    <property type="molecule type" value="Genomic_DNA"/>
</dbReference>
<reference evidence="2 3" key="1">
    <citation type="journal article" date="2023" name="Plants (Basel)">
        <title>Bridging the Gap: Combining Genomics and Transcriptomics Approaches to Understand Stylosanthes scabra, an Orphan Legume from the Brazilian Caatinga.</title>
        <authorList>
            <person name="Ferreira-Neto J.R.C."/>
            <person name="da Silva M.D."/>
            <person name="Binneck E."/>
            <person name="de Melo N.F."/>
            <person name="da Silva R.H."/>
            <person name="de Melo A.L.T.M."/>
            <person name="Pandolfi V."/>
            <person name="Bustamante F.O."/>
            <person name="Brasileiro-Vidal A.C."/>
            <person name="Benko-Iseppon A.M."/>
        </authorList>
    </citation>
    <scope>NUCLEOTIDE SEQUENCE [LARGE SCALE GENOMIC DNA]</scope>
    <source>
        <tissue evidence="2">Leaves</tissue>
    </source>
</reference>
<name>A0ABU6TME5_9FABA</name>
<evidence type="ECO:0000313" key="3">
    <source>
        <dbReference type="Proteomes" id="UP001341840"/>
    </source>
</evidence>
<feature type="region of interest" description="Disordered" evidence="1">
    <location>
        <begin position="46"/>
        <end position="69"/>
    </location>
</feature>
<evidence type="ECO:0000256" key="1">
    <source>
        <dbReference type="SAM" id="MobiDB-lite"/>
    </source>
</evidence>
<sequence>MARAFNEKWFLTTRIEVRTELIHHDDDEDTSAQVAPIVKLGEVAVTTGEEDENGNRSFTDSTRTGINGRSEIHWPPNLQFKLGHLSIAEDRQAYLNFDACGPHWNLIALIAV</sequence>
<keyword evidence="3" id="KW-1185">Reference proteome</keyword>
<dbReference type="Proteomes" id="UP001341840">
    <property type="component" value="Unassembled WGS sequence"/>
</dbReference>
<feature type="compositionally biased region" description="Polar residues" evidence="1">
    <location>
        <begin position="55"/>
        <end position="67"/>
    </location>
</feature>
<accession>A0ABU6TME5</accession>
<organism evidence="2 3">
    <name type="scientific">Stylosanthes scabra</name>
    <dbReference type="NCBI Taxonomy" id="79078"/>
    <lineage>
        <taxon>Eukaryota</taxon>
        <taxon>Viridiplantae</taxon>
        <taxon>Streptophyta</taxon>
        <taxon>Embryophyta</taxon>
        <taxon>Tracheophyta</taxon>
        <taxon>Spermatophyta</taxon>
        <taxon>Magnoliopsida</taxon>
        <taxon>eudicotyledons</taxon>
        <taxon>Gunneridae</taxon>
        <taxon>Pentapetalae</taxon>
        <taxon>rosids</taxon>
        <taxon>fabids</taxon>
        <taxon>Fabales</taxon>
        <taxon>Fabaceae</taxon>
        <taxon>Papilionoideae</taxon>
        <taxon>50 kb inversion clade</taxon>
        <taxon>dalbergioids sensu lato</taxon>
        <taxon>Dalbergieae</taxon>
        <taxon>Pterocarpus clade</taxon>
        <taxon>Stylosanthes</taxon>
    </lineage>
</organism>
<gene>
    <name evidence="2" type="ORF">PIB30_064449</name>
</gene>
<evidence type="ECO:0000313" key="2">
    <source>
        <dbReference type="EMBL" id="MED6149635.1"/>
    </source>
</evidence>
<proteinExistence type="predicted"/>
<comment type="caution">
    <text evidence="2">The sequence shown here is derived from an EMBL/GenBank/DDBJ whole genome shotgun (WGS) entry which is preliminary data.</text>
</comment>